<dbReference type="GO" id="GO:0042956">
    <property type="term" value="P:maltodextrin transmembrane transport"/>
    <property type="evidence" value="ECO:0007669"/>
    <property type="project" value="TreeGrafter"/>
</dbReference>
<dbReference type="SUPFAM" id="SSF53850">
    <property type="entry name" value="Periplasmic binding protein-like II"/>
    <property type="match status" value="1"/>
</dbReference>
<dbReference type="Gene3D" id="3.40.190.10">
    <property type="entry name" value="Periplasmic binding protein-like II"/>
    <property type="match status" value="1"/>
</dbReference>
<dbReference type="GO" id="GO:0055052">
    <property type="term" value="C:ATP-binding cassette (ABC) transporter complex, substrate-binding subunit-containing"/>
    <property type="evidence" value="ECO:0007669"/>
    <property type="project" value="TreeGrafter"/>
</dbReference>
<dbReference type="InterPro" id="IPR006059">
    <property type="entry name" value="SBP"/>
</dbReference>
<evidence type="ECO:0000313" key="7">
    <source>
        <dbReference type="Proteomes" id="UP000614047"/>
    </source>
</evidence>
<proteinExistence type="inferred from homology"/>
<name>A0A931DID1_9ACTN</name>
<evidence type="ECO:0000256" key="1">
    <source>
        <dbReference type="ARBA" id="ARBA00008520"/>
    </source>
</evidence>
<protein>
    <submittedName>
        <fullName evidence="6">Multiple sugar transport system substrate-binding protein</fullName>
    </submittedName>
</protein>
<evidence type="ECO:0000256" key="2">
    <source>
        <dbReference type="ARBA" id="ARBA00022448"/>
    </source>
</evidence>
<dbReference type="AlphaFoldDB" id="A0A931DID1"/>
<evidence type="ECO:0000256" key="3">
    <source>
        <dbReference type="ARBA" id="ARBA00022729"/>
    </source>
</evidence>
<dbReference type="Pfam" id="PF01547">
    <property type="entry name" value="SBP_bac_1"/>
    <property type="match status" value="1"/>
</dbReference>
<keyword evidence="7" id="KW-1185">Reference proteome</keyword>
<comment type="similarity">
    <text evidence="1">Belongs to the bacterial solute-binding protein 1 family.</text>
</comment>
<dbReference type="PANTHER" id="PTHR30061">
    <property type="entry name" value="MALTOSE-BINDING PERIPLASMIC PROTEIN"/>
    <property type="match status" value="1"/>
</dbReference>
<gene>
    <name evidence="6" type="ORF">IW256_005852</name>
</gene>
<keyword evidence="6" id="KW-0762">Sugar transport</keyword>
<dbReference type="PANTHER" id="PTHR30061:SF50">
    <property type="entry name" value="MALTOSE_MALTODEXTRIN-BINDING PERIPLASMIC PROTEIN"/>
    <property type="match status" value="1"/>
</dbReference>
<sequence>MKPILSRVLAPLTVLSAAAALTTACGGSDASSNSLTVWMYPVIADQQASRTYWQQIEKDFEAAESGLDLKIELQPWDNRDQKVATALAGGNGPDIVLLGPDQVPQYVQNRTLAPVDDVTAGAGSSFLPGSLKALSVEGKLYAAPIYHTITSTIYNKELLDKAGIKTPPQTWDEIRAAAPKLKEAGVATLDYSASPEASLNLNFYPLLWQAGGTVFTPDGKKAAFNGPAGVEALTFLVDLYKDGAVPKSGLSNKNVFADQALGKKQVAMGFANVPADVKIAAGAWGKENVIVGLPLRHRKQVGFGLPGGLGVNARSKNKANADRFLRFMIDPKRITSLTAASGFLSPRTDVKAPAADETTAKFAEALPYAHSGEANVSARQVMSLLSAEIQATLTGKKEPRQALDDAAKQADDLLARQR</sequence>
<dbReference type="GO" id="GO:1901982">
    <property type="term" value="F:maltose binding"/>
    <property type="evidence" value="ECO:0007669"/>
    <property type="project" value="TreeGrafter"/>
</dbReference>
<dbReference type="PROSITE" id="PS51257">
    <property type="entry name" value="PROKAR_LIPOPROTEIN"/>
    <property type="match status" value="1"/>
</dbReference>
<keyword evidence="3 5" id="KW-0732">Signal</keyword>
<evidence type="ECO:0000313" key="6">
    <source>
        <dbReference type="EMBL" id="MBG6091739.1"/>
    </source>
</evidence>
<feature type="region of interest" description="Disordered" evidence="4">
    <location>
        <begin position="395"/>
        <end position="418"/>
    </location>
</feature>
<keyword evidence="2" id="KW-0813">Transport</keyword>
<dbReference type="RefSeq" id="WP_197014016.1">
    <property type="nucleotide sequence ID" value="NZ_BAABES010000002.1"/>
</dbReference>
<feature type="chain" id="PRO_5039556620" evidence="5">
    <location>
        <begin position="20"/>
        <end position="418"/>
    </location>
</feature>
<dbReference type="CDD" id="cd13585">
    <property type="entry name" value="PBP2_TMBP_like"/>
    <property type="match status" value="1"/>
</dbReference>
<evidence type="ECO:0000256" key="4">
    <source>
        <dbReference type="SAM" id="MobiDB-lite"/>
    </source>
</evidence>
<dbReference type="EMBL" id="JADOUA010000001">
    <property type="protein sequence ID" value="MBG6091739.1"/>
    <property type="molecule type" value="Genomic_DNA"/>
</dbReference>
<feature type="signal peptide" evidence="5">
    <location>
        <begin position="1"/>
        <end position="19"/>
    </location>
</feature>
<evidence type="ECO:0000256" key="5">
    <source>
        <dbReference type="SAM" id="SignalP"/>
    </source>
</evidence>
<dbReference type="GO" id="GO:0015768">
    <property type="term" value="P:maltose transport"/>
    <property type="evidence" value="ECO:0007669"/>
    <property type="project" value="TreeGrafter"/>
</dbReference>
<reference evidence="6" key="1">
    <citation type="submission" date="2020-11" db="EMBL/GenBank/DDBJ databases">
        <title>Sequencing the genomes of 1000 actinobacteria strains.</title>
        <authorList>
            <person name="Klenk H.-P."/>
        </authorList>
    </citation>
    <scope>NUCLEOTIDE SEQUENCE</scope>
    <source>
        <strain evidence="6">DSM 43175</strain>
    </source>
</reference>
<dbReference type="Proteomes" id="UP000614047">
    <property type="component" value="Unassembled WGS sequence"/>
</dbReference>
<accession>A0A931DID1</accession>
<comment type="caution">
    <text evidence="6">The sequence shown here is derived from an EMBL/GenBank/DDBJ whole genome shotgun (WGS) entry which is preliminary data.</text>
</comment>
<organism evidence="6 7">
    <name type="scientific">Actinomadura viridis</name>
    <dbReference type="NCBI Taxonomy" id="58110"/>
    <lineage>
        <taxon>Bacteria</taxon>
        <taxon>Bacillati</taxon>
        <taxon>Actinomycetota</taxon>
        <taxon>Actinomycetes</taxon>
        <taxon>Streptosporangiales</taxon>
        <taxon>Thermomonosporaceae</taxon>
        <taxon>Actinomadura</taxon>
    </lineage>
</organism>